<proteinExistence type="predicted"/>
<dbReference type="Proteomes" id="UP000694727">
    <property type="component" value="Unplaced"/>
</dbReference>
<name>A0A8D1BNS6_PIG</name>
<evidence type="ECO:0000313" key="2">
    <source>
        <dbReference type="Ensembl" id="ENSSSCP00025049070.1"/>
    </source>
</evidence>
<dbReference type="Ensembl" id="ENSSSCT00035016586.1">
    <property type="protein sequence ID" value="ENSSSCP00035005747.1"/>
    <property type="gene ID" value="ENSSSCG00035013137.1"/>
</dbReference>
<feature type="region of interest" description="Disordered" evidence="1">
    <location>
        <begin position="120"/>
        <end position="154"/>
    </location>
</feature>
<dbReference type="Ensembl" id="ENSSSCT00025108329.1">
    <property type="protein sequence ID" value="ENSSSCP00025049070.1"/>
    <property type="gene ID" value="ENSSSCG00025077806.1"/>
</dbReference>
<dbReference type="Proteomes" id="UP000694720">
    <property type="component" value="Unplaced"/>
</dbReference>
<accession>A0A8D1BNS6</accession>
<sequence length="176" mass="18849">MRRALGKLLCAASDSARLRGCGWGLGAVLGARVSGAGSGEGPGWDGGWARRARRRATVLEEVMGYFGLCVFRVCVHALRVHNRERGGHSYRQAGLPRVVGVSFPGGKACRVMMLPLSTIEGKDTPTEEVKTKPPEKGALPSEKPEKAPRKPTRMKGTVSFKLLPICPMVSLPVSSL</sequence>
<protein>
    <submittedName>
        <fullName evidence="2">Uncharacterized protein</fullName>
    </submittedName>
</protein>
<dbReference type="AlphaFoldDB" id="A0A8D1BNS6"/>
<reference evidence="2" key="1">
    <citation type="submission" date="2025-05" db="UniProtKB">
        <authorList>
            <consortium name="Ensembl"/>
        </authorList>
    </citation>
    <scope>IDENTIFICATION</scope>
</reference>
<evidence type="ECO:0000256" key="1">
    <source>
        <dbReference type="SAM" id="MobiDB-lite"/>
    </source>
</evidence>
<organism evidence="2 3">
    <name type="scientific">Sus scrofa</name>
    <name type="common">Pig</name>
    <dbReference type="NCBI Taxonomy" id="9823"/>
    <lineage>
        <taxon>Eukaryota</taxon>
        <taxon>Metazoa</taxon>
        <taxon>Chordata</taxon>
        <taxon>Craniata</taxon>
        <taxon>Vertebrata</taxon>
        <taxon>Euteleostomi</taxon>
        <taxon>Mammalia</taxon>
        <taxon>Eutheria</taxon>
        <taxon>Laurasiatheria</taxon>
        <taxon>Artiodactyla</taxon>
        <taxon>Suina</taxon>
        <taxon>Suidae</taxon>
        <taxon>Sus</taxon>
    </lineage>
</organism>
<evidence type="ECO:0000313" key="3">
    <source>
        <dbReference type="Proteomes" id="UP000694727"/>
    </source>
</evidence>
<feature type="compositionally biased region" description="Basic and acidic residues" evidence="1">
    <location>
        <begin position="120"/>
        <end position="135"/>
    </location>
</feature>